<evidence type="ECO:0000256" key="4">
    <source>
        <dbReference type="ARBA" id="ARBA00011738"/>
    </source>
</evidence>
<dbReference type="Pfam" id="PF00155">
    <property type="entry name" value="Aminotran_1_2"/>
    <property type="match status" value="1"/>
</dbReference>
<evidence type="ECO:0000256" key="6">
    <source>
        <dbReference type="ARBA" id="ARBA00022679"/>
    </source>
</evidence>
<feature type="domain" description="Aminotransferase class I/classII large" evidence="13">
    <location>
        <begin position="40"/>
        <end position="374"/>
    </location>
</feature>
<dbReference type="PROSITE" id="PS00599">
    <property type="entry name" value="AA_TRANSFER_CLASS_2"/>
    <property type="match status" value="1"/>
</dbReference>
<dbReference type="OrthoDB" id="9807157at2"/>
<evidence type="ECO:0000256" key="8">
    <source>
        <dbReference type="ARBA" id="ARBA00022898"/>
    </source>
</evidence>
<dbReference type="Gene3D" id="3.40.640.10">
    <property type="entry name" value="Type I PLP-dependent aspartate aminotransferase-like (Major domain)"/>
    <property type="match status" value="1"/>
</dbReference>
<organism evidence="14 15">
    <name type="scientific">Pseudoalteromonas amylolytica</name>
    <dbReference type="NCBI Taxonomy" id="1859457"/>
    <lineage>
        <taxon>Bacteria</taxon>
        <taxon>Pseudomonadati</taxon>
        <taxon>Pseudomonadota</taxon>
        <taxon>Gammaproteobacteria</taxon>
        <taxon>Alteromonadales</taxon>
        <taxon>Pseudoalteromonadaceae</taxon>
        <taxon>Pseudoalteromonas</taxon>
    </lineage>
</organism>
<dbReference type="InterPro" id="IPR050087">
    <property type="entry name" value="AON_synthase_class-II"/>
</dbReference>
<dbReference type="RefSeq" id="WP_070985529.1">
    <property type="nucleotide sequence ID" value="NZ_MKJU01000025.1"/>
</dbReference>
<evidence type="ECO:0000259" key="13">
    <source>
        <dbReference type="Pfam" id="PF00155"/>
    </source>
</evidence>
<evidence type="ECO:0000313" key="15">
    <source>
        <dbReference type="Proteomes" id="UP000179786"/>
    </source>
</evidence>
<protein>
    <recommendedName>
        <fullName evidence="5">8-amino-7-oxononanoate synthase</fullName>
        <ecNumber evidence="5">2.3.1.47</ecNumber>
    </recommendedName>
    <alternativeName>
        <fullName evidence="9">7-keto-8-amino-pelargonic acid synthase</fullName>
    </alternativeName>
    <alternativeName>
        <fullName evidence="10">8-amino-7-ketopelargonate synthase</fullName>
    </alternativeName>
</protein>
<comment type="cofactor">
    <cofactor evidence="1 12">
        <name>pyridoxal 5'-phosphate</name>
        <dbReference type="ChEBI" id="CHEBI:597326"/>
    </cofactor>
</comment>
<dbReference type="InterPro" id="IPR001917">
    <property type="entry name" value="Aminotrans_II_pyridoxalP_BS"/>
</dbReference>
<dbReference type="PANTHER" id="PTHR13693:SF100">
    <property type="entry name" value="8-AMINO-7-OXONONANOATE SYNTHASE"/>
    <property type="match status" value="1"/>
</dbReference>
<comment type="pathway">
    <text evidence="2">Cofactor biosynthesis; biotin biosynthesis.</text>
</comment>
<evidence type="ECO:0000256" key="1">
    <source>
        <dbReference type="ARBA" id="ARBA00001933"/>
    </source>
</evidence>
<dbReference type="EMBL" id="MKJU01000025">
    <property type="protein sequence ID" value="OHU91615.1"/>
    <property type="molecule type" value="Genomic_DNA"/>
</dbReference>
<evidence type="ECO:0000256" key="12">
    <source>
        <dbReference type="RuleBase" id="RU003693"/>
    </source>
</evidence>
<dbReference type="Proteomes" id="UP000179786">
    <property type="component" value="Unassembled WGS sequence"/>
</dbReference>
<dbReference type="GO" id="GO:0030170">
    <property type="term" value="F:pyridoxal phosphate binding"/>
    <property type="evidence" value="ECO:0007669"/>
    <property type="project" value="InterPro"/>
</dbReference>
<dbReference type="InterPro" id="IPR004839">
    <property type="entry name" value="Aminotransferase_I/II_large"/>
</dbReference>
<comment type="similarity">
    <text evidence="3">Belongs to the class-II pyridoxal-phosphate-dependent aminotransferase family. BioF subfamily.</text>
</comment>
<evidence type="ECO:0000256" key="9">
    <source>
        <dbReference type="ARBA" id="ARBA00032610"/>
    </source>
</evidence>
<evidence type="ECO:0000256" key="3">
    <source>
        <dbReference type="ARBA" id="ARBA00010008"/>
    </source>
</evidence>
<dbReference type="STRING" id="1859457.BET10_12480"/>
<evidence type="ECO:0000256" key="5">
    <source>
        <dbReference type="ARBA" id="ARBA00013187"/>
    </source>
</evidence>
<dbReference type="AlphaFoldDB" id="A0A1S1MSD6"/>
<comment type="subunit">
    <text evidence="4">Homodimer.</text>
</comment>
<keyword evidence="7" id="KW-0093">Biotin biosynthesis</keyword>
<evidence type="ECO:0000256" key="11">
    <source>
        <dbReference type="ARBA" id="ARBA00047715"/>
    </source>
</evidence>
<name>A0A1S1MSD6_9GAMM</name>
<keyword evidence="15" id="KW-1185">Reference proteome</keyword>
<dbReference type="GO" id="GO:0008710">
    <property type="term" value="F:8-amino-7-oxononanoate synthase activity"/>
    <property type="evidence" value="ECO:0007669"/>
    <property type="project" value="UniProtKB-EC"/>
</dbReference>
<dbReference type="PANTHER" id="PTHR13693">
    <property type="entry name" value="CLASS II AMINOTRANSFERASE/8-AMINO-7-OXONONANOATE SYNTHASE"/>
    <property type="match status" value="1"/>
</dbReference>
<dbReference type="Gene3D" id="3.90.1150.10">
    <property type="entry name" value="Aspartate Aminotransferase, domain 1"/>
    <property type="match status" value="1"/>
</dbReference>
<evidence type="ECO:0000256" key="10">
    <source>
        <dbReference type="ARBA" id="ARBA00033381"/>
    </source>
</evidence>
<comment type="catalytic activity">
    <reaction evidence="11">
        <text>6-carboxyhexanoyl-[ACP] + L-alanine + H(+) = (8S)-8-amino-7-oxononanoate + holo-[ACP] + CO2</text>
        <dbReference type="Rhea" id="RHEA:42288"/>
        <dbReference type="Rhea" id="RHEA-COMP:9685"/>
        <dbReference type="Rhea" id="RHEA-COMP:9955"/>
        <dbReference type="ChEBI" id="CHEBI:15378"/>
        <dbReference type="ChEBI" id="CHEBI:16526"/>
        <dbReference type="ChEBI" id="CHEBI:57972"/>
        <dbReference type="ChEBI" id="CHEBI:64479"/>
        <dbReference type="ChEBI" id="CHEBI:78846"/>
        <dbReference type="ChEBI" id="CHEBI:149468"/>
        <dbReference type="EC" id="2.3.1.47"/>
    </reaction>
</comment>
<accession>A0A1S1MSD6</accession>
<dbReference type="SUPFAM" id="SSF53383">
    <property type="entry name" value="PLP-dependent transferases"/>
    <property type="match status" value="1"/>
</dbReference>
<evidence type="ECO:0000256" key="2">
    <source>
        <dbReference type="ARBA" id="ARBA00004746"/>
    </source>
</evidence>
<sequence>MAFEYIQQSLAARKEQTLLRSRVLVQHSNARSITIAGKSYLNFASNDYLGLADQSLEGNHGTTGSRSSALVTGYQQVHKQLEDRLCELLGYESALLFSTGFSANSSVLKALFNDSAPLQNCAIFQDKLNHASLIDGALQSTAKHIRFNHNDMGHLRSRLEKSAASNKLIISEGVFSMDGDKAPLEALFKLKQQHNAWLMLDDAHAFGVVGEHGLGSCERYHEKPEILVITFGKAMASQGAAVLTSKAVADYMLQYNRDYIYSTSMSPLMVDAARFQLERLVKADNERAKLNENITLFKSLAEQASIALMSSDTAIQPVVLGSAENVLNAQRALQQKGIWLGAIRPPTVPANTARLRITLTAAHTHDDIRFLVQQLEGLL</sequence>
<proteinExistence type="inferred from homology"/>
<gene>
    <name evidence="14" type="ORF">BET10_12480</name>
</gene>
<comment type="caution">
    <text evidence="14">The sequence shown here is derived from an EMBL/GenBank/DDBJ whole genome shotgun (WGS) entry which is preliminary data.</text>
</comment>
<dbReference type="InterPro" id="IPR015421">
    <property type="entry name" value="PyrdxlP-dep_Trfase_major"/>
</dbReference>
<evidence type="ECO:0000313" key="14">
    <source>
        <dbReference type="EMBL" id="OHU91615.1"/>
    </source>
</evidence>
<evidence type="ECO:0000256" key="7">
    <source>
        <dbReference type="ARBA" id="ARBA00022756"/>
    </source>
</evidence>
<dbReference type="InterPro" id="IPR015424">
    <property type="entry name" value="PyrdxlP-dep_Trfase"/>
</dbReference>
<reference evidence="14 15" key="1">
    <citation type="submission" date="2016-09" db="EMBL/GenBank/DDBJ databases">
        <title>Pseudoalteromonas amylolytica sp. nov., isolated from the surface seawater.</title>
        <authorList>
            <person name="Wu Y.-H."/>
            <person name="Cheng H."/>
            <person name="Jin X.-B."/>
            <person name="Wang C.-S."/>
            <person name="Xu X.-W."/>
        </authorList>
    </citation>
    <scope>NUCLEOTIDE SEQUENCE [LARGE SCALE GENOMIC DNA]</scope>
    <source>
        <strain evidence="14 15">JW1</strain>
    </source>
</reference>
<keyword evidence="8 12" id="KW-0663">Pyridoxal phosphate</keyword>
<dbReference type="EC" id="2.3.1.47" evidence="5"/>
<dbReference type="GO" id="GO:0009102">
    <property type="term" value="P:biotin biosynthetic process"/>
    <property type="evidence" value="ECO:0007669"/>
    <property type="project" value="UniProtKB-KW"/>
</dbReference>
<keyword evidence="6" id="KW-0808">Transferase</keyword>
<dbReference type="InterPro" id="IPR015422">
    <property type="entry name" value="PyrdxlP-dep_Trfase_small"/>
</dbReference>